<gene>
    <name evidence="2" type="ORF">SPHA_9036</name>
</gene>
<dbReference type="Proteomes" id="UP000597762">
    <property type="component" value="Unassembled WGS sequence"/>
</dbReference>
<evidence type="ECO:0000256" key="1">
    <source>
        <dbReference type="SAM" id="Phobius"/>
    </source>
</evidence>
<proteinExistence type="predicted"/>
<dbReference type="AlphaFoldDB" id="A0A812B0T9"/>
<feature type="transmembrane region" description="Helical" evidence="1">
    <location>
        <begin position="12"/>
        <end position="42"/>
    </location>
</feature>
<keyword evidence="1" id="KW-1133">Transmembrane helix</keyword>
<keyword evidence="1" id="KW-0472">Membrane</keyword>
<organism evidence="2 3">
    <name type="scientific">Acanthosepion pharaonis</name>
    <name type="common">Pharaoh cuttlefish</name>
    <name type="synonym">Sepia pharaonis</name>
    <dbReference type="NCBI Taxonomy" id="158019"/>
    <lineage>
        <taxon>Eukaryota</taxon>
        <taxon>Metazoa</taxon>
        <taxon>Spiralia</taxon>
        <taxon>Lophotrochozoa</taxon>
        <taxon>Mollusca</taxon>
        <taxon>Cephalopoda</taxon>
        <taxon>Coleoidea</taxon>
        <taxon>Decapodiformes</taxon>
        <taxon>Sepiida</taxon>
        <taxon>Sepiina</taxon>
        <taxon>Sepiidae</taxon>
        <taxon>Acanthosepion</taxon>
    </lineage>
</organism>
<keyword evidence="1" id="KW-0812">Transmembrane</keyword>
<sequence>MEFIFFSFSGAVLVVIITTHLSTVQVSLLSISLISICFTWIICLNPICRPNSFLVSFTSLPHFIQIISFFSFVFFPSIFQINLSFKLEYSSVHVIHTVSFDFSLPCLNLSFVIVINFLVDLPSQIDHFFCFIFLNLHLSLSFKSSNSFYKEISQCQLIAAAVTMFVSRYGRVVCPYSHSDIQNHRIIIFLL</sequence>
<reference evidence="2" key="1">
    <citation type="submission" date="2021-01" db="EMBL/GenBank/DDBJ databases">
        <authorList>
            <person name="Li R."/>
            <person name="Bekaert M."/>
        </authorList>
    </citation>
    <scope>NUCLEOTIDE SEQUENCE</scope>
    <source>
        <strain evidence="2">Farmed</strain>
    </source>
</reference>
<comment type="caution">
    <text evidence="2">The sequence shown here is derived from an EMBL/GenBank/DDBJ whole genome shotgun (WGS) entry which is preliminary data.</text>
</comment>
<evidence type="ECO:0000313" key="3">
    <source>
        <dbReference type="Proteomes" id="UP000597762"/>
    </source>
</evidence>
<accession>A0A812B0T9</accession>
<feature type="transmembrane region" description="Helical" evidence="1">
    <location>
        <begin position="62"/>
        <end position="85"/>
    </location>
</feature>
<evidence type="ECO:0000313" key="2">
    <source>
        <dbReference type="EMBL" id="CAE1166746.1"/>
    </source>
</evidence>
<feature type="transmembrane region" description="Helical" evidence="1">
    <location>
        <begin position="97"/>
        <end position="119"/>
    </location>
</feature>
<keyword evidence="3" id="KW-1185">Reference proteome</keyword>
<name>A0A812B0T9_ACAPH</name>
<dbReference type="EMBL" id="CAHIKZ030000290">
    <property type="protein sequence ID" value="CAE1166746.1"/>
    <property type="molecule type" value="Genomic_DNA"/>
</dbReference>
<protein>
    <submittedName>
        <fullName evidence="2">OLFR</fullName>
    </submittedName>
</protein>